<feature type="domain" description="DUF6968" evidence="2">
    <location>
        <begin position="103"/>
        <end position="167"/>
    </location>
</feature>
<evidence type="ECO:0000256" key="1">
    <source>
        <dbReference type="SAM" id="MobiDB-lite"/>
    </source>
</evidence>
<dbReference type="AlphaFoldDB" id="A0A370GKT9"/>
<proteinExistence type="predicted"/>
<dbReference type="EMBL" id="QQAZ01000018">
    <property type="protein sequence ID" value="RDI43856.1"/>
    <property type="molecule type" value="Genomic_DNA"/>
</dbReference>
<accession>A0A370GKT9</accession>
<comment type="caution">
    <text evidence="3">The sequence shown here is derived from an EMBL/GenBank/DDBJ whole genome shotgun (WGS) entry which is preliminary data.</text>
</comment>
<reference evidence="3 4" key="1">
    <citation type="submission" date="2018-07" db="EMBL/GenBank/DDBJ databases">
        <title>Genomic Encyclopedia of Type Strains, Phase IV (KMG-IV): sequencing the most valuable type-strain genomes for metagenomic binning, comparative biology and taxonomic classification.</title>
        <authorList>
            <person name="Goeker M."/>
        </authorList>
    </citation>
    <scope>NUCLEOTIDE SEQUENCE [LARGE SCALE GENOMIC DNA]</scope>
    <source>
        <strain evidence="3 4">DSM 44952</strain>
    </source>
</reference>
<dbReference type="InterPro" id="IPR054241">
    <property type="entry name" value="DUF6968"/>
</dbReference>
<feature type="region of interest" description="Disordered" evidence="1">
    <location>
        <begin position="169"/>
        <end position="207"/>
    </location>
</feature>
<dbReference type="Proteomes" id="UP000255355">
    <property type="component" value="Unassembled WGS sequence"/>
</dbReference>
<organism evidence="3 4">
    <name type="scientific">Nocardia mexicana</name>
    <dbReference type="NCBI Taxonomy" id="279262"/>
    <lineage>
        <taxon>Bacteria</taxon>
        <taxon>Bacillati</taxon>
        <taxon>Actinomycetota</taxon>
        <taxon>Actinomycetes</taxon>
        <taxon>Mycobacteriales</taxon>
        <taxon>Nocardiaceae</taxon>
        <taxon>Nocardia</taxon>
    </lineage>
</organism>
<sequence>MIPWPPLRRAVLDAMKDGHPHRSDGLAKQLNRSRTSDVKAALNWLTRNGYATEEAGGNSVERPTYRLTANGLQHASNLDAGYGWHPENLSAPGRPPIATRYYDNRDGAPVLLEIDRPFRDDRNDCWTCFFHIAGLGRAPEPFDGFGIGDDSLEALVYALQVAESVLTDPRLDPPVTLHGQPDIRLPENPRKPLCRSGRPHLEPETAT</sequence>
<dbReference type="STRING" id="1210089.GCA_001613165_04934"/>
<dbReference type="RefSeq" id="WP_147289123.1">
    <property type="nucleotide sequence ID" value="NZ_QQAZ01000018.1"/>
</dbReference>
<evidence type="ECO:0000259" key="2">
    <source>
        <dbReference type="Pfam" id="PF22302"/>
    </source>
</evidence>
<keyword evidence="4" id="KW-1185">Reference proteome</keyword>
<dbReference type="Pfam" id="PF22302">
    <property type="entry name" value="DUF6968"/>
    <property type="match status" value="1"/>
</dbReference>
<name>A0A370GKT9_9NOCA</name>
<protein>
    <recommendedName>
        <fullName evidence="2">DUF6968 domain-containing protein</fullName>
    </recommendedName>
</protein>
<dbReference type="OrthoDB" id="4571372at2"/>
<evidence type="ECO:0000313" key="4">
    <source>
        <dbReference type="Proteomes" id="UP000255355"/>
    </source>
</evidence>
<evidence type="ECO:0000313" key="3">
    <source>
        <dbReference type="EMBL" id="RDI43856.1"/>
    </source>
</evidence>
<gene>
    <name evidence="3" type="ORF">DFR68_11836</name>
</gene>